<gene>
    <name evidence="11" type="ORF">RIMI_LOCUS14216058</name>
</gene>
<reference evidence="11" key="1">
    <citation type="submission" date="2023-07" db="EMBL/GenBank/DDBJ databases">
        <authorList>
            <person name="Stuckert A."/>
        </authorList>
    </citation>
    <scope>NUCLEOTIDE SEQUENCE</scope>
</reference>
<evidence type="ECO:0000313" key="12">
    <source>
        <dbReference type="Proteomes" id="UP001176940"/>
    </source>
</evidence>
<proteinExistence type="inferred from homology"/>
<dbReference type="InterPro" id="IPR006187">
    <property type="entry name" value="Claudin"/>
</dbReference>
<name>A0ABN9M064_9NEOB</name>
<dbReference type="Gene3D" id="1.20.140.150">
    <property type="match status" value="1"/>
</dbReference>
<accession>A0ABN9M064</accession>
<evidence type="ECO:0000256" key="7">
    <source>
        <dbReference type="ARBA" id="ARBA00022949"/>
    </source>
</evidence>
<sequence length="214" mass="22956">MEGCAALQRNATPPHHCCPTAKSVMLKDVAGSRSFSTASPDSVTSVTCAQCEPAFICEEHREPVANLPILVFCGKCQESCTVLGCEHNPHLWTSGTQTILMESVSNRFLQACRALMISAICLGFFGTLFAFVGMKCTRIGGADQMKAKVACLSGILFILSAHTSKQRPKLSKLSLATTCTANWKAKYIQPVQTSFNAPHDPVCLGNRCLALASP</sequence>
<keyword evidence="12" id="KW-1185">Reference proteome</keyword>
<evidence type="ECO:0000256" key="6">
    <source>
        <dbReference type="ARBA" id="ARBA00022692"/>
    </source>
</evidence>
<dbReference type="Proteomes" id="UP001176940">
    <property type="component" value="Unassembled WGS sequence"/>
</dbReference>
<keyword evidence="5" id="KW-1003">Cell membrane</keyword>
<evidence type="ECO:0000256" key="8">
    <source>
        <dbReference type="ARBA" id="ARBA00022989"/>
    </source>
</evidence>
<comment type="subcellular location">
    <subcellularLocation>
        <location evidence="1">Cell junction</location>
        <location evidence="1">Tight junction</location>
    </subcellularLocation>
    <subcellularLocation>
        <location evidence="2">Cell membrane</location>
        <topology evidence="2">Multi-pass membrane protein</topology>
    </subcellularLocation>
</comment>
<dbReference type="PANTHER" id="PTHR12002">
    <property type="entry name" value="CLAUDIN"/>
    <property type="match status" value="1"/>
</dbReference>
<keyword evidence="7" id="KW-0965">Cell junction</keyword>
<dbReference type="InterPro" id="IPR004031">
    <property type="entry name" value="PMP22/EMP/MP20/Claudin"/>
</dbReference>
<evidence type="ECO:0000256" key="1">
    <source>
        <dbReference type="ARBA" id="ARBA00004435"/>
    </source>
</evidence>
<keyword evidence="9 10" id="KW-0472">Membrane</keyword>
<dbReference type="PRINTS" id="PR01077">
    <property type="entry name" value="CLAUDIN"/>
</dbReference>
<dbReference type="EMBL" id="CAUEEQ010036348">
    <property type="protein sequence ID" value="CAJ0953179.1"/>
    <property type="molecule type" value="Genomic_DNA"/>
</dbReference>
<evidence type="ECO:0000256" key="9">
    <source>
        <dbReference type="ARBA" id="ARBA00023136"/>
    </source>
</evidence>
<evidence type="ECO:0000256" key="10">
    <source>
        <dbReference type="SAM" id="Phobius"/>
    </source>
</evidence>
<evidence type="ECO:0000313" key="11">
    <source>
        <dbReference type="EMBL" id="CAJ0953179.1"/>
    </source>
</evidence>
<keyword evidence="6 10" id="KW-0812">Transmembrane</keyword>
<keyword evidence="4" id="KW-0796">Tight junction</keyword>
<evidence type="ECO:0000256" key="4">
    <source>
        <dbReference type="ARBA" id="ARBA00022427"/>
    </source>
</evidence>
<evidence type="ECO:0000256" key="3">
    <source>
        <dbReference type="ARBA" id="ARBA00008295"/>
    </source>
</evidence>
<comment type="caution">
    <text evidence="11">The sequence shown here is derived from an EMBL/GenBank/DDBJ whole genome shotgun (WGS) entry which is preliminary data.</text>
</comment>
<keyword evidence="8 10" id="KW-1133">Transmembrane helix</keyword>
<organism evidence="11 12">
    <name type="scientific">Ranitomeya imitator</name>
    <name type="common">mimic poison frog</name>
    <dbReference type="NCBI Taxonomy" id="111125"/>
    <lineage>
        <taxon>Eukaryota</taxon>
        <taxon>Metazoa</taxon>
        <taxon>Chordata</taxon>
        <taxon>Craniata</taxon>
        <taxon>Vertebrata</taxon>
        <taxon>Euteleostomi</taxon>
        <taxon>Amphibia</taxon>
        <taxon>Batrachia</taxon>
        <taxon>Anura</taxon>
        <taxon>Neobatrachia</taxon>
        <taxon>Hyloidea</taxon>
        <taxon>Dendrobatidae</taxon>
        <taxon>Dendrobatinae</taxon>
        <taxon>Ranitomeya</taxon>
    </lineage>
</organism>
<evidence type="ECO:0000256" key="2">
    <source>
        <dbReference type="ARBA" id="ARBA00004651"/>
    </source>
</evidence>
<dbReference type="Pfam" id="PF00822">
    <property type="entry name" value="PMP22_Claudin"/>
    <property type="match status" value="1"/>
</dbReference>
<evidence type="ECO:0000256" key="5">
    <source>
        <dbReference type="ARBA" id="ARBA00022475"/>
    </source>
</evidence>
<protein>
    <submittedName>
        <fullName evidence="11">Uncharacterized protein</fullName>
    </submittedName>
</protein>
<feature type="transmembrane region" description="Helical" evidence="10">
    <location>
        <begin position="114"/>
        <end position="133"/>
    </location>
</feature>
<feature type="non-terminal residue" evidence="11">
    <location>
        <position position="214"/>
    </location>
</feature>
<comment type="similarity">
    <text evidence="3">Belongs to the claudin family.</text>
</comment>